<gene>
    <name evidence="1" type="ORF">yberc0001_27560</name>
</gene>
<evidence type="ECO:0000313" key="2">
    <source>
        <dbReference type="Proteomes" id="UP000010319"/>
    </source>
</evidence>
<sequence>MAGFVLQTNDHKIEGEGLDLLVDNMMHIPDVIHDGRKEPASQISNDVLQQAWKNIIAA</sequence>
<evidence type="ECO:0000313" key="1">
    <source>
        <dbReference type="EMBL" id="EEQ05903.1"/>
    </source>
</evidence>
<proteinExistence type="predicted"/>
<protein>
    <submittedName>
        <fullName evidence="1">RTX toxin and Ca2+-binding protein</fullName>
    </submittedName>
</protein>
<reference evidence="1" key="1">
    <citation type="submission" date="2008-12" db="EMBL/GenBank/DDBJ databases">
        <title>Annotation of the Yersinia bercovieri ATCC 43970 genome.</title>
        <authorList>
            <person name="Read T.D."/>
            <person name="Akmal A."/>
            <person name="Bishop-Lilly K."/>
            <person name="Chen P.E."/>
            <person name="Cook C."/>
            <person name="Kiley M.P."/>
            <person name="Lentz S."/>
            <person name="Mateczun A."/>
            <person name="Nagarajan N."/>
            <person name="Nolan N."/>
            <person name="Osborne B.I."/>
            <person name="Pop M."/>
            <person name="Sozhamannan S."/>
            <person name="Stewart A.C."/>
            <person name="Sulakvelidze A."/>
            <person name="Thomason B."/>
            <person name="Willner K."/>
            <person name="Zwick M.E."/>
        </authorList>
    </citation>
    <scope>NUCLEOTIDE SEQUENCE [LARGE SCALE GENOMIC DNA]</scope>
    <source>
        <strain evidence="1">ATCC 43970</strain>
    </source>
</reference>
<accession>A0ABM9XWX1</accession>
<keyword evidence="2" id="KW-1185">Reference proteome</keyword>
<organism evidence="1 2">
    <name type="scientific">Yersinia bercovieri ATCC 43970</name>
    <dbReference type="NCBI Taxonomy" id="349968"/>
    <lineage>
        <taxon>Bacteria</taxon>
        <taxon>Pseudomonadati</taxon>
        <taxon>Pseudomonadota</taxon>
        <taxon>Gammaproteobacteria</taxon>
        <taxon>Enterobacterales</taxon>
        <taxon>Yersiniaceae</taxon>
        <taxon>Yersinia</taxon>
    </lineage>
</organism>
<comment type="caution">
    <text evidence="1">The sequence shown here is derived from an EMBL/GenBank/DDBJ whole genome shotgun (WGS) entry which is preliminary data.</text>
</comment>
<dbReference type="EMBL" id="AALC02000040">
    <property type="protein sequence ID" value="EEQ05903.1"/>
    <property type="molecule type" value="Genomic_DNA"/>
</dbReference>
<dbReference type="Proteomes" id="UP000010319">
    <property type="component" value="Unassembled WGS sequence"/>
</dbReference>
<name>A0ABM9XWX1_YERBE</name>